<evidence type="ECO:0000256" key="2">
    <source>
        <dbReference type="ARBA" id="ARBA00022748"/>
    </source>
</evidence>
<dbReference type="EMBL" id="FPIY01000007">
    <property type="protein sequence ID" value="SFW67060.1"/>
    <property type="molecule type" value="Genomic_DNA"/>
</dbReference>
<dbReference type="GO" id="GO:0016491">
    <property type="term" value="F:oxidoreductase activity"/>
    <property type="evidence" value="ECO:0007669"/>
    <property type="project" value="InterPro"/>
</dbReference>
<dbReference type="STRING" id="76595.SAMN05660313_03274"/>
<evidence type="ECO:0000256" key="4">
    <source>
        <dbReference type="SAM" id="Phobius"/>
    </source>
</evidence>
<dbReference type="SUPFAM" id="SSF52833">
    <property type="entry name" value="Thioredoxin-like"/>
    <property type="match status" value="1"/>
</dbReference>
<dbReference type="InterPro" id="IPR017937">
    <property type="entry name" value="Thioredoxin_CS"/>
</dbReference>
<keyword evidence="3" id="KW-0676">Redox-active center</keyword>
<dbReference type="Proteomes" id="UP000183257">
    <property type="component" value="Unassembled WGS sequence"/>
</dbReference>
<keyword evidence="2" id="KW-0201">Cytochrome c-type biogenesis</keyword>
<evidence type="ECO:0000256" key="1">
    <source>
        <dbReference type="ARBA" id="ARBA00004196"/>
    </source>
</evidence>
<proteinExistence type="predicted"/>
<keyword evidence="7" id="KW-1185">Reference proteome</keyword>
<keyword evidence="4" id="KW-0472">Membrane</keyword>
<dbReference type="GO" id="GO:0017004">
    <property type="term" value="P:cytochrome complex assembly"/>
    <property type="evidence" value="ECO:0007669"/>
    <property type="project" value="UniProtKB-KW"/>
</dbReference>
<reference evidence="7" key="1">
    <citation type="submission" date="2016-11" db="EMBL/GenBank/DDBJ databases">
        <authorList>
            <person name="Varghese N."/>
            <person name="Submissions S."/>
        </authorList>
    </citation>
    <scope>NUCLEOTIDE SEQUENCE [LARGE SCALE GENOMIC DNA]</scope>
    <source>
        <strain evidence="7">DSM 24786</strain>
    </source>
</reference>
<protein>
    <submittedName>
        <fullName evidence="6">Thiol-disulfide isomerase or thioredoxin</fullName>
    </submittedName>
</protein>
<dbReference type="RefSeq" id="WP_072304885.1">
    <property type="nucleotide sequence ID" value="NZ_FPIY01000007.1"/>
</dbReference>
<dbReference type="GO" id="GO:0016853">
    <property type="term" value="F:isomerase activity"/>
    <property type="evidence" value="ECO:0007669"/>
    <property type="project" value="UniProtKB-KW"/>
</dbReference>
<dbReference type="PANTHER" id="PTHR42852">
    <property type="entry name" value="THIOL:DISULFIDE INTERCHANGE PROTEIN DSBE"/>
    <property type="match status" value="1"/>
</dbReference>
<dbReference type="Pfam" id="PF08534">
    <property type="entry name" value="Redoxin"/>
    <property type="match status" value="1"/>
</dbReference>
<organism evidence="6 7">
    <name type="scientific">Cellulophaga fucicola</name>
    <dbReference type="NCBI Taxonomy" id="76595"/>
    <lineage>
        <taxon>Bacteria</taxon>
        <taxon>Pseudomonadati</taxon>
        <taxon>Bacteroidota</taxon>
        <taxon>Flavobacteriia</taxon>
        <taxon>Flavobacteriales</taxon>
        <taxon>Flavobacteriaceae</taxon>
        <taxon>Cellulophaga</taxon>
    </lineage>
</organism>
<dbReference type="PROSITE" id="PS51352">
    <property type="entry name" value="THIOREDOXIN_2"/>
    <property type="match status" value="1"/>
</dbReference>
<evidence type="ECO:0000259" key="5">
    <source>
        <dbReference type="PROSITE" id="PS51352"/>
    </source>
</evidence>
<dbReference type="CDD" id="cd02966">
    <property type="entry name" value="TlpA_like_family"/>
    <property type="match status" value="1"/>
</dbReference>
<dbReference type="InterPro" id="IPR050553">
    <property type="entry name" value="Thioredoxin_ResA/DsbE_sf"/>
</dbReference>
<dbReference type="PANTHER" id="PTHR42852:SF17">
    <property type="entry name" value="THIOREDOXIN-LIKE PROTEIN HI_1115"/>
    <property type="match status" value="1"/>
</dbReference>
<evidence type="ECO:0000313" key="7">
    <source>
        <dbReference type="Proteomes" id="UP000183257"/>
    </source>
</evidence>
<keyword evidence="4" id="KW-0812">Transmembrane</keyword>
<accession>A0A1K1R564</accession>
<dbReference type="PROSITE" id="PS00194">
    <property type="entry name" value="THIOREDOXIN_1"/>
    <property type="match status" value="1"/>
</dbReference>
<name>A0A1K1R564_9FLAO</name>
<feature type="domain" description="Thioredoxin" evidence="5">
    <location>
        <begin position="48"/>
        <end position="185"/>
    </location>
</feature>
<sequence length="186" mass="21288">MTFNRKKILNLIFYMLIAAVLFTPLGFKVKVYVNRIFSGSASSVTIEKQIALQSYNWNLVDGSGSNFNLKEYKGKVILVNFWATWCPPCVAEMPSLQKLYADYKDKVVFVLVAEDKIAKVNTYLKENEFNFKVYYSKSNAPKELVSKVIPTTYILNKEGKIVVNETGSKDWNSAKTRDLIENLLKE</sequence>
<dbReference type="InterPro" id="IPR013766">
    <property type="entry name" value="Thioredoxin_domain"/>
</dbReference>
<dbReference type="GO" id="GO:0030313">
    <property type="term" value="C:cell envelope"/>
    <property type="evidence" value="ECO:0007669"/>
    <property type="project" value="UniProtKB-SubCell"/>
</dbReference>
<dbReference type="InterPro" id="IPR036249">
    <property type="entry name" value="Thioredoxin-like_sf"/>
</dbReference>
<gene>
    <name evidence="6" type="ORF">SAMN05660313_03274</name>
</gene>
<evidence type="ECO:0000313" key="6">
    <source>
        <dbReference type="EMBL" id="SFW67060.1"/>
    </source>
</evidence>
<dbReference type="Gene3D" id="3.40.30.10">
    <property type="entry name" value="Glutaredoxin"/>
    <property type="match status" value="1"/>
</dbReference>
<feature type="transmembrane region" description="Helical" evidence="4">
    <location>
        <begin position="12"/>
        <end position="33"/>
    </location>
</feature>
<dbReference type="InterPro" id="IPR013740">
    <property type="entry name" value="Redoxin"/>
</dbReference>
<comment type="subcellular location">
    <subcellularLocation>
        <location evidence="1">Cell envelope</location>
    </subcellularLocation>
</comment>
<keyword evidence="6" id="KW-0413">Isomerase</keyword>
<keyword evidence="4" id="KW-1133">Transmembrane helix</keyword>
<dbReference type="OrthoDB" id="9815205at2"/>
<dbReference type="AlphaFoldDB" id="A0A1K1R564"/>
<evidence type="ECO:0000256" key="3">
    <source>
        <dbReference type="ARBA" id="ARBA00023284"/>
    </source>
</evidence>